<sequence>MQTAVDKAYASERGYSLLELLVTLVISSILITIVIPSYRSFVAKNLQASEINSFVHHFRLARSLSITKETHHVVCPSSDGEHCSPSNDWSHGFILYEDSNRNRTRDRGEVMQGVHQPGHETEIEIHASQGRSVVVYQGDGRPSGYNLTLTFCDPGNQIPPKAVIVNNVGRVRISESRWNGEPLICSG</sequence>
<name>A0A944M8C4_9GAMM</name>
<dbReference type="EMBL" id="JAHHGM010000003">
    <property type="protein sequence ID" value="MBT2988104.1"/>
    <property type="molecule type" value="Genomic_DNA"/>
</dbReference>
<proteinExistence type="inferred from homology"/>
<accession>A0A944M8C4</accession>
<evidence type="ECO:0000256" key="4">
    <source>
        <dbReference type="ARBA" id="ARBA00022481"/>
    </source>
</evidence>
<dbReference type="AlphaFoldDB" id="A0A944M8C4"/>
<dbReference type="Pfam" id="PF07963">
    <property type="entry name" value="N_methyl"/>
    <property type="match status" value="1"/>
</dbReference>
<dbReference type="Proteomes" id="UP000770889">
    <property type="component" value="Unassembled WGS sequence"/>
</dbReference>
<dbReference type="GO" id="GO:0005886">
    <property type="term" value="C:plasma membrane"/>
    <property type="evidence" value="ECO:0007669"/>
    <property type="project" value="UniProtKB-SubCell"/>
</dbReference>
<dbReference type="Gene3D" id="3.55.40.10">
    <property type="entry name" value="minor pseudopilin epsh domain"/>
    <property type="match status" value="1"/>
</dbReference>
<evidence type="ECO:0000256" key="7">
    <source>
        <dbReference type="ARBA" id="ARBA00022989"/>
    </source>
</evidence>
<evidence type="ECO:0000256" key="9">
    <source>
        <dbReference type="ARBA" id="ARBA00025772"/>
    </source>
</evidence>
<dbReference type="NCBIfam" id="TIGR02532">
    <property type="entry name" value="IV_pilin_GFxxxE"/>
    <property type="match status" value="1"/>
</dbReference>
<evidence type="ECO:0000256" key="8">
    <source>
        <dbReference type="ARBA" id="ARBA00023136"/>
    </source>
</evidence>
<organism evidence="13 14">
    <name type="scientific">Candidatus Thiodiazotropha taylori</name>
    <dbReference type="NCBI Taxonomy" id="2792791"/>
    <lineage>
        <taxon>Bacteria</taxon>
        <taxon>Pseudomonadati</taxon>
        <taxon>Pseudomonadota</taxon>
        <taxon>Gammaproteobacteria</taxon>
        <taxon>Chromatiales</taxon>
        <taxon>Sedimenticolaceae</taxon>
        <taxon>Candidatus Thiodiazotropha</taxon>
    </lineage>
</organism>
<gene>
    <name evidence="13" type="ORF">KME65_03995</name>
</gene>
<dbReference type="GO" id="GO:0015628">
    <property type="term" value="P:protein secretion by the type II secretion system"/>
    <property type="evidence" value="ECO:0007669"/>
    <property type="project" value="InterPro"/>
</dbReference>
<keyword evidence="4" id="KW-0488">Methylation</keyword>
<dbReference type="GO" id="GO:0015627">
    <property type="term" value="C:type II protein secretion system complex"/>
    <property type="evidence" value="ECO:0007669"/>
    <property type="project" value="InterPro"/>
</dbReference>
<comment type="caution">
    <text evidence="13">The sequence shown here is derived from an EMBL/GenBank/DDBJ whole genome shotgun (WGS) entry which is preliminary data.</text>
</comment>
<evidence type="ECO:0000259" key="12">
    <source>
        <dbReference type="Pfam" id="PF12019"/>
    </source>
</evidence>
<evidence type="ECO:0000256" key="6">
    <source>
        <dbReference type="ARBA" id="ARBA00022692"/>
    </source>
</evidence>
<dbReference type="SUPFAM" id="SSF54523">
    <property type="entry name" value="Pili subunits"/>
    <property type="match status" value="1"/>
</dbReference>
<keyword evidence="7 11" id="KW-1133">Transmembrane helix</keyword>
<evidence type="ECO:0000256" key="10">
    <source>
        <dbReference type="ARBA" id="ARBA00030775"/>
    </source>
</evidence>
<dbReference type="InterPro" id="IPR022346">
    <property type="entry name" value="T2SS_GspH"/>
</dbReference>
<keyword evidence="3" id="KW-1003">Cell membrane</keyword>
<protein>
    <recommendedName>
        <fullName evidence="2">Type II secretion system protein H</fullName>
    </recommendedName>
    <alternativeName>
        <fullName evidence="10">General secretion pathway protein H</fullName>
    </alternativeName>
</protein>
<dbReference type="PROSITE" id="PS00409">
    <property type="entry name" value="PROKAR_NTER_METHYL"/>
    <property type="match status" value="1"/>
</dbReference>
<evidence type="ECO:0000256" key="2">
    <source>
        <dbReference type="ARBA" id="ARBA00021549"/>
    </source>
</evidence>
<evidence type="ECO:0000313" key="13">
    <source>
        <dbReference type="EMBL" id="MBT2988104.1"/>
    </source>
</evidence>
<evidence type="ECO:0000256" key="1">
    <source>
        <dbReference type="ARBA" id="ARBA00004377"/>
    </source>
</evidence>
<keyword evidence="6 11" id="KW-0812">Transmembrane</keyword>
<reference evidence="13 14" key="1">
    <citation type="submission" date="2021-05" db="EMBL/GenBank/DDBJ databases">
        <title>Genetic and Functional Diversity in Clade A Lucinid endosymbionts from the Bahamas.</title>
        <authorList>
            <person name="Giani N.M."/>
            <person name="Engel A.S."/>
            <person name="Campbell B.J."/>
        </authorList>
    </citation>
    <scope>NUCLEOTIDE SEQUENCE [LARGE SCALE GENOMIC DNA]</scope>
    <source>
        <strain evidence="13">LUC16012Gg_MoonRockCtena</strain>
    </source>
</reference>
<comment type="subcellular location">
    <subcellularLocation>
        <location evidence="1">Cell inner membrane</location>
        <topology evidence="1">Single-pass membrane protein</topology>
    </subcellularLocation>
</comment>
<keyword evidence="5" id="KW-0997">Cell inner membrane</keyword>
<evidence type="ECO:0000313" key="14">
    <source>
        <dbReference type="Proteomes" id="UP000770889"/>
    </source>
</evidence>
<dbReference type="InterPro" id="IPR045584">
    <property type="entry name" value="Pilin-like"/>
</dbReference>
<keyword evidence="8 11" id="KW-0472">Membrane</keyword>
<dbReference type="Pfam" id="PF12019">
    <property type="entry name" value="GspH"/>
    <property type="match status" value="1"/>
</dbReference>
<evidence type="ECO:0000256" key="11">
    <source>
        <dbReference type="SAM" id="Phobius"/>
    </source>
</evidence>
<feature type="transmembrane region" description="Helical" evidence="11">
    <location>
        <begin position="20"/>
        <end position="38"/>
    </location>
</feature>
<feature type="domain" description="General secretion pathway GspH" evidence="12">
    <location>
        <begin position="51"/>
        <end position="169"/>
    </location>
</feature>
<evidence type="ECO:0000256" key="3">
    <source>
        <dbReference type="ARBA" id="ARBA00022475"/>
    </source>
</evidence>
<comment type="similarity">
    <text evidence="9">Belongs to the GSP H family.</text>
</comment>
<evidence type="ECO:0000256" key="5">
    <source>
        <dbReference type="ARBA" id="ARBA00022519"/>
    </source>
</evidence>
<dbReference type="InterPro" id="IPR012902">
    <property type="entry name" value="N_methyl_site"/>
</dbReference>